<keyword evidence="3" id="KW-0540">Nuclease</keyword>
<comment type="caution">
    <text evidence="3">The sequence shown here is derived from an EMBL/GenBank/DDBJ whole genome shotgun (WGS) entry which is preliminary data.</text>
</comment>
<dbReference type="Gene3D" id="3.60.10.10">
    <property type="entry name" value="Endonuclease/exonuclease/phosphatase"/>
    <property type="match status" value="1"/>
</dbReference>
<protein>
    <submittedName>
        <fullName evidence="3">Endonuclease/exonuclease/phosphatase family protein</fullName>
    </submittedName>
</protein>
<dbReference type="Proteomes" id="UP001196661">
    <property type="component" value="Unassembled WGS sequence"/>
</dbReference>
<keyword evidence="3" id="KW-0255">Endonuclease</keyword>
<keyword evidence="1" id="KW-0812">Transmembrane</keyword>
<accession>A0ABS5Y4L7</accession>
<dbReference type="InterPro" id="IPR005135">
    <property type="entry name" value="Endo/exonuclease/phosphatase"/>
</dbReference>
<feature type="transmembrane region" description="Helical" evidence="1">
    <location>
        <begin position="40"/>
        <end position="56"/>
    </location>
</feature>
<reference evidence="3 4" key="1">
    <citation type="journal article" date="2021" name="Mar. Drugs">
        <title>Genome Reduction and Secondary Metabolism of the Marine Sponge-Associated Cyanobacterium Leptothoe.</title>
        <authorList>
            <person name="Konstantinou D."/>
            <person name="Popin R.V."/>
            <person name="Fewer D.P."/>
            <person name="Sivonen K."/>
            <person name="Gkelis S."/>
        </authorList>
    </citation>
    <scope>NUCLEOTIDE SEQUENCE [LARGE SCALE GENOMIC DNA]</scope>
    <source>
        <strain evidence="3 4">TAU-MAC 1615</strain>
    </source>
</reference>
<keyword evidence="3" id="KW-0378">Hydrolase</keyword>
<evidence type="ECO:0000256" key="1">
    <source>
        <dbReference type="SAM" id="Phobius"/>
    </source>
</evidence>
<dbReference type="InterPro" id="IPR036691">
    <property type="entry name" value="Endo/exonu/phosph_ase_sf"/>
</dbReference>
<dbReference type="Pfam" id="PF03372">
    <property type="entry name" value="Exo_endo_phos"/>
    <property type="match status" value="1"/>
</dbReference>
<organism evidence="3 4">
    <name type="scientific">Leptothoe kymatousa TAU-MAC 1615</name>
    <dbReference type="NCBI Taxonomy" id="2364775"/>
    <lineage>
        <taxon>Bacteria</taxon>
        <taxon>Bacillati</taxon>
        <taxon>Cyanobacteriota</taxon>
        <taxon>Cyanophyceae</taxon>
        <taxon>Nodosilineales</taxon>
        <taxon>Cymatolegaceae</taxon>
        <taxon>Leptothoe</taxon>
        <taxon>Leptothoe kymatousa</taxon>
    </lineage>
</organism>
<dbReference type="EMBL" id="JADOER010000008">
    <property type="protein sequence ID" value="MBT9312448.1"/>
    <property type="molecule type" value="Genomic_DNA"/>
</dbReference>
<feature type="domain" description="Endonuclease/exonuclease/phosphatase" evidence="2">
    <location>
        <begin position="98"/>
        <end position="309"/>
    </location>
</feature>
<evidence type="ECO:0000313" key="3">
    <source>
        <dbReference type="EMBL" id="MBT9312448.1"/>
    </source>
</evidence>
<keyword evidence="1" id="KW-0472">Membrane</keyword>
<gene>
    <name evidence="3" type="ORF">IXB28_09545</name>
</gene>
<dbReference type="RefSeq" id="WP_215618345.1">
    <property type="nucleotide sequence ID" value="NZ_JADOER010000008.1"/>
</dbReference>
<name>A0ABS5Y4L7_9CYAN</name>
<dbReference type="SUPFAM" id="SSF56219">
    <property type="entry name" value="DNase I-like"/>
    <property type="match status" value="1"/>
</dbReference>
<feature type="transmembrane region" description="Helical" evidence="1">
    <location>
        <begin position="63"/>
        <end position="83"/>
    </location>
</feature>
<keyword evidence="1" id="KW-1133">Transmembrane helix</keyword>
<evidence type="ECO:0000313" key="4">
    <source>
        <dbReference type="Proteomes" id="UP001196661"/>
    </source>
</evidence>
<evidence type="ECO:0000259" key="2">
    <source>
        <dbReference type="Pfam" id="PF03372"/>
    </source>
</evidence>
<proteinExistence type="predicted"/>
<keyword evidence="4" id="KW-1185">Reference proteome</keyword>
<dbReference type="GO" id="GO:0004519">
    <property type="term" value="F:endonuclease activity"/>
    <property type="evidence" value="ECO:0007669"/>
    <property type="project" value="UniProtKB-KW"/>
</dbReference>
<sequence>MVRLPLSRLCLFAGGLITLATLLGFAEQLWWRFELLGHFRWQYCWLLLLLMAIGVWQRQRWFILWLVPMAINGALILSLAWPAQPGLAAVDTLTVLHANIDHTNPQPTAAIDYVNRQTADIVFLQEITPTTLPQIVEGLTHYRLVAAEPKVISHGSAMFVPQGSSLKILSKQIIQVPNYSQRPLLTVDIQLGSQRISLMSIHLTRPGTVRGSHFQNIEFQAVTDWARRQMDAQKSVVIIGDFNSTPWSRRMGTMQRQGNLQNSQQGHIGQMTWPGDLPFLLQIAIDHCLHSRDLGVLHRFTGPYIGSDHLPLHVTLGIAHVTLGIAHGS</sequence>